<dbReference type="EMBL" id="BMAW01110465">
    <property type="protein sequence ID" value="GFT43217.1"/>
    <property type="molecule type" value="Genomic_DNA"/>
</dbReference>
<comment type="caution">
    <text evidence="1">The sequence shown here is derived from an EMBL/GenBank/DDBJ whole genome shotgun (WGS) entry which is preliminary data.</text>
</comment>
<dbReference type="Proteomes" id="UP000887013">
    <property type="component" value="Unassembled WGS sequence"/>
</dbReference>
<evidence type="ECO:0000313" key="1">
    <source>
        <dbReference type="EMBL" id="GFT43217.1"/>
    </source>
</evidence>
<reference evidence="1" key="1">
    <citation type="submission" date="2020-08" db="EMBL/GenBank/DDBJ databases">
        <title>Multicomponent nature underlies the extraordinary mechanical properties of spider dragline silk.</title>
        <authorList>
            <person name="Kono N."/>
            <person name="Nakamura H."/>
            <person name="Mori M."/>
            <person name="Yoshida Y."/>
            <person name="Ohtoshi R."/>
            <person name="Malay A.D."/>
            <person name="Moran D.A.P."/>
            <person name="Tomita M."/>
            <person name="Numata K."/>
            <person name="Arakawa K."/>
        </authorList>
    </citation>
    <scope>NUCLEOTIDE SEQUENCE</scope>
</reference>
<sequence>MQQKNTFTANNLFPFGKMSQRTKENRTELKCQRRIVMPLFVLQIIFGAKNSCPGFCFPISAGLSPRKIWTFSTEVKSKLCSKHGFVSMQPLGKR</sequence>
<accession>A0A8X6P230</accession>
<proteinExistence type="predicted"/>
<name>A0A8X6P230_NEPPI</name>
<evidence type="ECO:0000313" key="2">
    <source>
        <dbReference type="Proteomes" id="UP000887013"/>
    </source>
</evidence>
<dbReference type="AlphaFoldDB" id="A0A8X6P230"/>
<protein>
    <submittedName>
        <fullName evidence="1">Uncharacterized protein</fullName>
    </submittedName>
</protein>
<keyword evidence="2" id="KW-1185">Reference proteome</keyword>
<organism evidence="1 2">
    <name type="scientific">Nephila pilipes</name>
    <name type="common">Giant wood spider</name>
    <name type="synonym">Nephila maculata</name>
    <dbReference type="NCBI Taxonomy" id="299642"/>
    <lineage>
        <taxon>Eukaryota</taxon>
        <taxon>Metazoa</taxon>
        <taxon>Ecdysozoa</taxon>
        <taxon>Arthropoda</taxon>
        <taxon>Chelicerata</taxon>
        <taxon>Arachnida</taxon>
        <taxon>Araneae</taxon>
        <taxon>Araneomorphae</taxon>
        <taxon>Entelegynae</taxon>
        <taxon>Araneoidea</taxon>
        <taxon>Nephilidae</taxon>
        <taxon>Nephila</taxon>
    </lineage>
</organism>
<gene>
    <name evidence="1" type="ORF">NPIL_311511</name>
</gene>